<dbReference type="Proteomes" id="UP000319671">
    <property type="component" value="Unassembled WGS sequence"/>
</dbReference>
<dbReference type="GO" id="GO:0008168">
    <property type="term" value="F:methyltransferase activity"/>
    <property type="evidence" value="ECO:0007669"/>
    <property type="project" value="UniProtKB-KW"/>
</dbReference>
<dbReference type="GO" id="GO:0046872">
    <property type="term" value="F:metal ion binding"/>
    <property type="evidence" value="ECO:0007669"/>
    <property type="project" value="UniProtKB-KW"/>
</dbReference>
<reference evidence="2 3" key="1">
    <citation type="submission" date="2019-06" db="EMBL/GenBank/DDBJ databases">
        <title>Sorghum-associated microbial communities from plants grown in Nebraska, USA.</title>
        <authorList>
            <person name="Schachtman D."/>
        </authorList>
    </citation>
    <scope>NUCLEOTIDE SEQUENCE [LARGE SCALE GENOMIC DNA]</scope>
    <source>
        <strain evidence="2 3">2482</strain>
    </source>
</reference>
<dbReference type="Pfam" id="PF03737">
    <property type="entry name" value="RraA-like"/>
    <property type="match status" value="1"/>
</dbReference>
<feature type="binding site" evidence="1">
    <location>
        <position position="33"/>
    </location>
    <ligand>
        <name>Mg(2+)</name>
        <dbReference type="ChEBI" id="CHEBI:18420"/>
    </ligand>
</feature>
<dbReference type="InterPro" id="IPR036704">
    <property type="entry name" value="RraA/RraA-like_sf"/>
</dbReference>
<organism evidence="2 3">
    <name type="scientific">Neobacillus bataviensis</name>
    <dbReference type="NCBI Taxonomy" id="220685"/>
    <lineage>
        <taxon>Bacteria</taxon>
        <taxon>Bacillati</taxon>
        <taxon>Bacillota</taxon>
        <taxon>Bacilli</taxon>
        <taxon>Bacillales</taxon>
        <taxon>Bacillaceae</taxon>
        <taxon>Neobacillus</taxon>
    </lineage>
</organism>
<dbReference type="EMBL" id="VIVN01000005">
    <property type="protein sequence ID" value="TWE01900.1"/>
    <property type="molecule type" value="Genomic_DNA"/>
</dbReference>
<sequence length="68" mass="7133">MGEGVAGMIGELIVTALMKRGVQGVIIDSGIRDVAQIRDLGFPIWTKAVFSQGTTKSKGGWVNAPTVC</sequence>
<keyword evidence="3" id="KW-1185">Reference proteome</keyword>
<name>A0A561DES6_9BACI</name>
<comment type="caution">
    <text evidence="2">The sequence shown here is derived from an EMBL/GenBank/DDBJ whole genome shotgun (WGS) entry which is preliminary data.</text>
</comment>
<dbReference type="SUPFAM" id="SSF89562">
    <property type="entry name" value="RraA-like"/>
    <property type="match status" value="1"/>
</dbReference>
<protein>
    <submittedName>
        <fullName evidence="2">Demethylmenaquinone methyltransferase</fullName>
    </submittedName>
</protein>
<gene>
    <name evidence="2" type="ORF">FB550_105269</name>
</gene>
<evidence type="ECO:0000313" key="3">
    <source>
        <dbReference type="Proteomes" id="UP000319671"/>
    </source>
</evidence>
<accession>A0A561DES6</accession>
<proteinExistence type="predicted"/>
<dbReference type="InterPro" id="IPR005493">
    <property type="entry name" value="RraA/RraA-like"/>
</dbReference>
<evidence type="ECO:0000313" key="2">
    <source>
        <dbReference type="EMBL" id="TWE01900.1"/>
    </source>
</evidence>
<dbReference type="GO" id="GO:0032259">
    <property type="term" value="P:methylation"/>
    <property type="evidence" value="ECO:0007669"/>
    <property type="project" value="UniProtKB-KW"/>
</dbReference>
<keyword evidence="1" id="KW-0460">Magnesium</keyword>
<dbReference type="RefSeq" id="WP_261380648.1">
    <property type="nucleotide sequence ID" value="NZ_VIVN01000005.1"/>
</dbReference>
<dbReference type="Gene3D" id="3.50.30.40">
    <property type="entry name" value="Ribonuclease E inhibitor RraA/RraA-like"/>
    <property type="match status" value="1"/>
</dbReference>
<keyword evidence="2" id="KW-0808">Transferase</keyword>
<keyword evidence="1" id="KW-0479">Metal-binding</keyword>
<keyword evidence="2" id="KW-0489">Methyltransferase</keyword>
<feature type="binding site" evidence="1">
    <location>
        <begin position="10"/>
        <end position="13"/>
    </location>
    <ligand>
        <name>substrate</name>
    </ligand>
</feature>
<comment type="cofactor">
    <cofactor evidence="1">
        <name>Mg(2+)</name>
        <dbReference type="ChEBI" id="CHEBI:18420"/>
    </cofactor>
</comment>
<evidence type="ECO:0000256" key="1">
    <source>
        <dbReference type="PIRSR" id="PIRSR605493-1"/>
    </source>
</evidence>
<dbReference type="AlphaFoldDB" id="A0A561DES6"/>
<feature type="binding site" evidence="1">
    <location>
        <position position="32"/>
    </location>
    <ligand>
        <name>substrate</name>
    </ligand>
</feature>